<protein>
    <recommendedName>
        <fullName evidence="5">CoA-binding domain-containing protein</fullName>
    </recommendedName>
</protein>
<dbReference type="InterPro" id="IPR001753">
    <property type="entry name" value="Enoyl-CoA_hydra/iso"/>
</dbReference>
<dbReference type="SUPFAM" id="SSF51735">
    <property type="entry name" value="NAD(P)-binding Rossmann-fold domains"/>
    <property type="match status" value="1"/>
</dbReference>
<dbReference type="CDD" id="cd06558">
    <property type="entry name" value="crotonase-like"/>
    <property type="match status" value="1"/>
</dbReference>
<dbReference type="PANTHER" id="PTHR43602">
    <property type="match status" value="1"/>
</dbReference>
<dbReference type="SUPFAM" id="SSF52096">
    <property type="entry name" value="ClpP/crotonase"/>
    <property type="match status" value="1"/>
</dbReference>
<sequence length="548" mass="59446">MPERYGSSYAVNAAEALDRSPRPLSARLASREPRERPRRVSPRAPRTFWEEPLSVRHRESQSLMHQFLAVPKTLHLTPPEALDSELMNAARPASGAARRVKRHRSAQKESELEAVGPMEIAWRTPELPVFADLCEATASKLSVSGFLQAPHGFAVVGASAERQKFGNKVLRCYLQHGLSAVPVSLTQTVIEGLPCISSLKDLGRDAEHYGVSVITPPKVTLQLLDLAKELKIQRLWLQPGSESPEVLQRAEELQLGLIHSGPCLLVELGFDPQWIPPQASASGEAAEGAVRWRLCGASQVFTVTLAAPKTRNALSRPVLSALKELLQTLPSSTRVLLLESQGSVFSSGHRFGDFAAELGAAEHRRTLQLCSEVNMLLREVAPPSIAVVQGLATAAGCQLACSCDLVLAADTAAFQLPGAANGGFCHTPAVAVAQRTSASAVAEMAFLAEKIPAERAERLGLVNRVIPRAKLYSEARKVAEKIAKADPAQIQRGKQVLYQQMLKPTLAEKYACAEPAMLEMFSTPASQETDGEEVPTLRFARRLDARPF</sequence>
<dbReference type="InterPro" id="IPR052377">
    <property type="entry name" value="Mitochondrial_ECH-domain"/>
</dbReference>
<dbReference type="PANTHER" id="PTHR43602:SF1">
    <property type="entry name" value="ENOYL-COA HYDRATASE DOMAIN-CONTAINING PROTEIN 3, MITOCHONDRIAL"/>
    <property type="match status" value="1"/>
</dbReference>
<gene>
    <name evidence="6" type="ORF">CCMP2556_LOCUS36718</name>
</gene>
<evidence type="ECO:0000256" key="1">
    <source>
        <dbReference type="ARBA" id="ARBA00022832"/>
    </source>
</evidence>
<dbReference type="InterPro" id="IPR003781">
    <property type="entry name" value="CoA-bd"/>
</dbReference>
<dbReference type="InterPro" id="IPR029045">
    <property type="entry name" value="ClpP/crotonase-like_dom_sf"/>
</dbReference>
<dbReference type="EMBL" id="CAXAMN010023028">
    <property type="protein sequence ID" value="CAK9074555.1"/>
    <property type="molecule type" value="Genomic_DNA"/>
</dbReference>
<feature type="region of interest" description="Disordered" evidence="4">
    <location>
        <begin position="13"/>
        <end position="43"/>
    </location>
</feature>
<keyword evidence="2" id="KW-0809">Transit peptide</keyword>
<keyword evidence="3" id="KW-0443">Lipid metabolism</keyword>
<accession>A0ABP0PIM4</accession>
<evidence type="ECO:0000256" key="2">
    <source>
        <dbReference type="ARBA" id="ARBA00022946"/>
    </source>
</evidence>
<dbReference type="Proteomes" id="UP001642484">
    <property type="component" value="Unassembled WGS sequence"/>
</dbReference>
<keyword evidence="7" id="KW-1185">Reference proteome</keyword>
<proteinExistence type="predicted"/>
<evidence type="ECO:0000313" key="6">
    <source>
        <dbReference type="EMBL" id="CAK9074555.1"/>
    </source>
</evidence>
<keyword evidence="1" id="KW-0276">Fatty acid metabolism</keyword>
<evidence type="ECO:0000256" key="3">
    <source>
        <dbReference type="ARBA" id="ARBA00023098"/>
    </source>
</evidence>
<dbReference type="InterPro" id="IPR036291">
    <property type="entry name" value="NAD(P)-bd_dom_sf"/>
</dbReference>
<organism evidence="6 7">
    <name type="scientific">Durusdinium trenchii</name>
    <dbReference type="NCBI Taxonomy" id="1381693"/>
    <lineage>
        <taxon>Eukaryota</taxon>
        <taxon>Sar</taxon>
        <taxon>Alveolata</taxon>
        <taxon>Dinophyceae</taxon>
        <taxon>Suessiales</taxon>
        <taxon>Symbiodiniaceae</taxon>
        <taxon>Durusdinium</taxon>
    </lineage>
</organism>
<dbReference type="Gene3D" id="3.40.50.720">
    <property type="entry name" value="NAD(P)-binding Rossmann-like Domain"/>
    <property type="match status" value="1"/>
</dbReference>
<dbReference type="SMART" id="SM00881">
    <property type="entry name" value="CoA_binding"/>
    <property type="match status" value="1"/>
</dbReference>
<dbReference type="Pfam" id="PF00378">
    <property type="entry name" value="ECH_1"/>
    <property type="match status" value="1"/>
</dbReference>
<comment type="caution">
    <text evidence="6">The sequence shown here is derived from an EMBL/GenBank/DDBJ whole genome shotgun (WGS) entry which is preliminary data.</text>
</comment>
<reference evidence="6 7" key="1">
    <citation type="submission" date="2024-02" db="EMBL/GenBank/DDBJ databases">
        <authorList>
            <person name="Chen Y."/>
            <person name="Shah S."/>
            <person name="Dougan E. K."/>
            <person name="Thang M."/>
            <person name="Chan C."/>
        </authorList>
    </citation>
    <scope>NUCLEOTIDE SEQUENCE [LARGE SCALE GENOMIC DNA]</scope>
</reference>
<feature type="domain" description="CoA-binding" evidence="5">
    <location>
        <begin position="147"/>
        <end position="241"/>
    </location>
</feature>
<evidence type="ECO:0000256" key="4">
    <source>
        <dbReference type="SAM" id="MobiDB-lite"/>
    </source>
</evidence>
<evidence type="ECO:0000313" key="7">
    <source>
        <dbReference type="Proteomes" id="UP001642484"/>
    </source>
</evidence>
<evidence type="ECO:0000259" key="5">
    <source>
        <dbReference type="SMART" id="SM00881"/>
    </source>
</evidence>
<name>A0ABP0PIM4_9DINO</name>
<dbReference type="Pfam" id="PF13380">
    <property type="entry name" value="CoA_binding_2"/>
    <property type="match status" value="1"/>
</dbReference>
<dbReference type="Gene3D" id="3.90.226.10">
    <property type="entry name" value="2-enoyl-CoA Hydratase, Chain A, domain 1"/>
    <property type="match status" value="1"/>
</dbReference>